<dbReference type="AlphaFoldDB" id="A0A1Y5HYY7"/>
<comment type="caution">
    <text evidence="1">The sequence shown here is derived from an EMBL/GenBank/DDBJ whole genome shotgun (WGS) entry which is preliminary data.</text>
</comment>
<organism evidence="1 2">
    <name type="scientific">Oleispira antarctica</name>
    <dbReference type="NCBI Taxonomy" id="188908"/>
    <lineage>
        <taxon>Bacteria</taxon>
        <taxon>Pseudomonadati</taxon>
        <taxon>Pseudomonadota</taxon>
        <taxon>Gammaproteobacteria</taxon>
        <taxon>Oceanospirillales</taxon>
        <taxon>Oceanospirillaceae</taxon>
        <taxon>Oleispira</taxon>
    </lineage>
</organism>
<dbReference type="EMBL" id="MABE01000145">
    <property type="protein sequence ID" value="OUS41124.1"/>
    <property type="molecule type" value="Genomic_DNA"/>
</dbReference>
<protein>
    <submittedName>
        <fullName evidence="1">Uncharacterized protein</fullName>
    </submittedName>
</protein>
<evidence type="ECO:0000313" key="2">
    <source>
        <dbReference type="Proteomes" id="UP000227088"/>
    </source>
</evidence>
<reference evidence="2" key="1">
    <citation type="journal article" date="2017" name="Proc. Natl. Acad. Sci. U.S.A.">
        <title>Simulation of Deepwater Horizon oil plume reveals substrate specialization within a complex community of hydrocarbon degraders.</title>
        <authorList>
            <person name="Hu P."/>
            <person name="Dubinsky E.A."/>
            <person name="Probst A.J."/>
            <person name="Wang J."/>
            <person name="Sieber C.M.K."/>
            <person name="Tom L.M."/>
            <person name="Gardinali P."/>
            <person name="Banfield J.F."/>
            <person name="Atlas R.M."/>
            <person name="Andersen G.L."/>
        </authorList>
    </citation>
    <scope>NUCLEOTIDE SEQUENCE [LARGE SCALE GENOMIC DNA]</scope>
</reference>
<proteinExistence type="predicted"/>
<evidence type="ECO:0000313" key="1">
    <source>
        <dbReference type="EMBL" id="OUS41124.1"/>
    </source>
</evidence>
<accession>A0A1Y5HYY7</accession>
<sequence length="340" mass="37254">MYQSMYQSIRASLVALLLIASTGCSVIYSSTGSFAYDYSESYAMPYVMKTDDSQMGCAMSEAMTPMLLSFSELIDPPDRLATTMYMQAGACAEAKANEEGLTYLRAYKAQNIGEAKDARIRQKRLFALAANRQYKGYKHLVSEFGEPGEACPDLDEDEEFFWLLGLVSGLQAVMSDVRGQGEVGVPKDIAMKSVRGVQCLDTERWWGVPKAMQAAVWTMMPDNAPEGVDPWQELADASEMAGDAGVRLAQAIEVVIADGSGNEERLRDAIRRHAQSVKTTPANKEYRMLDVVATQQVLAVSDRLWTEGTGSRTPVGGLGTFWDDKSPAEEALDIDDLLGD</sequence>
<name>A0A1Y5HYY7_OLEAN</name>
<gene>
    <name evidence="1" type="ORF">A9R00_02535</name>
</gene>
<dbReference type="Proteomes" id="UP000227088">
    <property type="component" value="Unassembled WGS sequence"/>
</dbReference>